<protein>
    <submittedName>
        <fullName evidence="2">Unannotated protein</fullName>
    </submittedName>
</protein>
<evidence type="ECO:0000259" key="1">
    <source>
        <dbReference type="Pfam" id="PF08241"/>
    </source>
</evidence>
<dbReference type="InterPro" id="IPR029063">
    <property type="entry name" value="SAM-dependent_MTases_sf"/>
</dbReference>
<evidence type="ECO:0000313" key="2">
    <source>
        <dbReference type="EMBL" id="CAB4539668.1"/>
    </source>
</evidence>
<dbReference type="GO" id="GO:0008757">
    <property type="term" value="F:S-adenosylmethionine-dependent methyltransferase activity"/>
    <property type="evidence" value="ECO:0007669"/>
    <property type="project" value="InterPro"/>
</dbReference>
<dbReference type="Pfam" id="PF08241">
    <property type="entry name" value="Methyltransf_11"/>
    <property type="match status" value="1"/>
</dbReference>
<dbReference type="InterPro" id="IPR013216">
    <property type="entry name" value="Methyltransf_11"/>
</dbReference>
<dbReference type="Gene3D" id="3.40.50.150">
    <property type="entry name" value="Vaccinia Virus protein VP39"/>
    <property type="match status" value="1"/>
</dbReference>
<proteinExistence type="predicted"/>
<sequence>MSEQNQKLNLAKVYQFRFAGLTQEKKDATWALVTRWIELKLGNPRSVLDPAAGRGEFIISSQATERWACDLSDQRTSWPTGVTTRFGDIYEINLPENYFDLIFVSNFLEHLATPDDVYNYLMQLRKSLKLGGKLAIMGPNFRYCANEYYDFADHLLPLTHRTIEEHLAAADFQNQLTISRFLPLSFRSQRFSYPALVKLYLAVPIFWRLFGKQFFIVATRPTD</sequence>
<gene>
    <name evidence="2" type="ORF">UFOPK1353_00852</name>
</gene>
<organism evidence="2">
    <name type="scientific">freshwater metagenome</name>
    <dbReference type="NCBI Taxonomy" id="449393"/>
    <lineage>
        <taxon>unclassified sequences</taxon>
        <taxon>metagenomes</taxon>
        <taxon>ecological metagenomes</taxon>
    </lineage>
</organism>
<feature type="domain" description="Methyltransferase type 11" evidence="1">
    <location>
        <begin position="78"/>
        <end position="136"/>
    </location>
</feature>
<dbReference type="AlphaFoldDB" id="A0A6J6BNB8"/>
<name>A0A6J6BNB8_9ZZZZ</name>
<reference evidence="2" key="1">
    <citation type="submission" date="2020-05" db="EMBL/GenBank/DDBJ databases">
        <authorList>
            <person name="Chiriac C."/>
            <person name="Salcher M."/>
            <person name="Ghai R."/>
            <person name="Kavagutti S V."/>
        </authorList>
    </citation>
    <scope>NUCLEOTIDE SEQUENCE</scope>
</reference>
<dbReference type="SUPFAM" id="SSF53335">
    <property type="entry name" value="S-adenosyl-L-methionine-dependent methyltransferases"/>
    <property type="match status" value="1"/>
</dbReference>
<dbReference type="EMBL" id="CAEZSE010000143">
    <property type="protein sequence ID" value="CAB4539668.1"/>
    <property type="molecule type" value="Genomic_DNA"/>
</dbReference>
<accession>A0A6J6BNB8</accession>